<comment type="similarity">
    <text evidence="1">Belongs to the outer membrane factor (OMF) (TC 1.B.17) family.</text>
</comment>
<protein>
    <submittedName>
        <fullName evidence="2">TolC family protein</fullName>
    </submittedName>
</protein>
<sequence>MQRLLTLLVFILLIGFRGAAQSPPENLINARTDTLRLNMAQAEEIFLKNNLPLLSQRLDIDAAKAAIIQARLFPNPTLSVEQNIYNPNNQKYFDTGKSGQNIVEFQQMIELAGKRNKRIQIEQLNSQITEFQYFDLLRSLRFELRTSLVELNYLIQNLAIYQSKTEPIRRLVTAYESQLKKGNVSLKEVTRLKALIFSLENERLDLIHQINDREASVSLLLGAKPTIFILPTFNETQLNRADATLPYEQLLATATENRYDLKLVQTNVNLQEAQLNYQKALAVPDLGLGAIYDRQGSFIRDYVGVQAQFSLPFLNRNQGNIKAAKILVDKSKTDLQQYQNQVEQEVMSAYNKVRETDKIYLGHYANFSQDFDKLLDGITESFGKRNISLIEFVDYYETYTESITQMLQLKTNRIKALEEINFAVGTPVIQYQ</sequence>
<dbReference type="Proteomes" id="UP000515237">
    <property type="component" value="Chromosome"/>
</dbReference>
<dbReference type="KEGG" id="aswu:HUW51_19565"/>
<dbReference type="PANTHER" id="PTHR30203">
    <property type="entry name" value="OUTER MEMBRANE CATION EFFLUX PROTEIN"/>
    <property type="match status" value="1"/>
</dbReference>
<dbReference type="Gene3D" id="1.20.1600.10">
    <property type="entry name" value="Outer membrane efflux proteins (OEP)"/>
    <property type="match status" value="1"/>
</dbReference>
<evidence type="ECO:0000313" key="3">
    <source>
        <dbReference type="Proteomes" id="UP000515237"/>
    </source>
</evidence>
<evidence type="ECO:0000313" key="2">
    <source>
        <dbReference type="EMBL" id="QNF34819.1"/>
    </source>
</evidence>
<accession>A0A7G7GCD5</accession>
<keyword evidence="3" id="KW-1185">Reference proteome</keyword>
<dbReference type="Pfam" id="PF02321">
    <property type="entry name" value="OEP"/>
    <property type="match status" value="2"/>
</dbReference>
<dbReference type="SUPFAM" id="SSF56954">
    <property type="entry name" value="Outer membrane efflux proteins (OEP)"/>
    <property type="match status" value="1"/>
</dbReference>
<reference evidence="2 3" key="1">
    <citation type="journal article" date="2018" name="Int. J. Syst. Evol. Microbiol.">
        <title>Adhaeribacter swui sp. nov., isolated from wet mud.</title>
        <authorList>
            <person name="Kim D.U."/>
            <person name="Kim K.W."/>
            <person name="Kang M.S."/>
            <person name="Kim J.Y."/>
            <person name="Jang J.H."/>
            <person name="Kim M.K."/>
        </authorList>
    </citation>
    <scope>NUCLEOTIDE SEQUENCE [LARGE SCALE GENOMIC DNA]</scope>
    <source>
        <strain evidence="2 3">KCTC 52873</strain>
    </source>
</reference>
<dbReference type="PANTHER" id="PTHR30203:SF23">
    <property type="entry name" value="OUTER MEMBRANE EFFLUX PROTEIN"/>
    <property type="match status" value="1"/>
</dbReference>
<dbReference type="RefSeq" id="WP_185271313.1">
    <property type="nucleotide sequence ID" value="NZ_CP055156.1"/>
</dbReference>
<organism evidence="2 3">
    <name type="scientific">Adhaeribacter swui</name>
    <dbReference type="NCBI Taxonomy" id="2086471"/>
    <lineage>
        <taxon>Bacteria</taxon>
        <taxon>Pseudomonadati</taxon>
        <taxon>Bacteroidota</taxon>
        <taxon>Cytophagia</taxon>
        <taxon>Cytophagales</taxon>
        <taxon>Hymenobacteraceae</taxon>
        <taxon>Adhaeribacter</taxon>
    </lineage>
</organism>
<name>A0A7G7GCD5_9BACT</name>
<proteinExistence type="inferred from homology"/>
<evidence type="ECO:0000256" key="1">
    <source>
        <dbReference type="ARBA" id="ARBA00007613"/>
    </source>
</evidence>
<dbReference type="InterPro" id="IPR010131">
    <property type="entry name" value="MdtP/NodT-like"/>
</dbReference>
<dbReference type="GO" id="GO:0015562">
    <property type="term" value="F:efflux transmembrane transporter activity"/>
    <property type="evidence" value="ECO:0007669"/>
    <property type="project" value="InterPro"/>
</dbReference>
<gene>
    <name evidence="2" type="ORF">HUW51_19565</name>
</gene>
<dbReference type="AlphaFoldDB" id="A0A7G7GCD5"/>
<dbReference type="EMBL" id="CP055156">
    <property type="protein sequence ID" value="QNF34819.1"/>
    <property type="molecule type" value="Genomic_DNA"/>
</dbReference>
<dbReference type="InterPro" id="IPR003423">
    <property type="entry name" value="OMP_efflux"/>
</dbReference>